<proteinExistence type="predicted"/>
<dbReference type="GO" id="GO:0006368">
    <property type="term" value="P:transcription elongation by RNA polymerase II"/>
    <property type="evidence" value="ECO:0007669"/>
    <property type="project" value="TreeGrafter"/>
</dbReference>
<dbReference type="EMBL" id="CAJVPV010001359">
    <property type="protein sequence ID" value="CAG8494783.1"/>
    <property type="molecule type" value="Genomic_DNA"/>
</dbReference>
<dbReference type="GO" id="GO:0031440">
    <property type="term" value="P:regulation of mRNA 3'-end processing"/>
    <property type="evidence" value="ECO:0007669"/>
    <property type="project" value="TreeGrafter"/>
</dbReference>
<feature type="compositionally biased region" description="Polar residues" evidence="1">
    <location>
        <begin position="540"/>
        <end position="556"/>
    </location>
</feature>
<feature type="compositionally biased region" description="Pro residues" evidence="1">
    <location>
        <begin position="1071"/>
        <end position="1082"/>
    </location>
</feature>
<feature type="region of interest" description="Disordered" evidence="1">
    <location>
        <begin position="928"/>
        <end position="1223"/>
    </location>
</feature>
<dbReference type="GO" id="GO:0000977">
    <property type="term" value="F:RNA polymerase II transcription regulatory region sequence-specific DNA binding"/>
    <property type="evidence" value="ECO:0007669"/>
    <property type="project" value="TreeGrafter"/>
</dbReference>
<dbReference type="GO" id="GO:0006362">
    <property type="term" value="P:transcription elongation by RNA polymerase I"/>
    <property type="evidence" value="ECO:0007669"/>
    <property type="project" value="TreeGrafter"/>
</dbReference>
<feature type="compositionally biased region" description="Basic and acidic residues" evidence="1">
    <location>
        <begin position="529"/>
        <end position="539"/>
    </location>
</feature>
<feature type="compositionally biased region" description="Polar residues" evidence="1">
    <location>
        <begin position="619"/>
        <end position="657"/>
    </location>
</feature>
<evidence type="ECO:0000313" key="4">
    <source>
        <dbReference type="Proteomes" id="UP000789342"/>
    </source>
</evidence>
<feature type="compositionally biased region" description="Basic and acidic residues" evidence="1">
    <location>
        <begin position="1165"/>
        <end position="1194"/>
    </location>
</feature>
<feature type="compositionally biased region" description="Pro residues" evidence="1">
    <location>
        <begin position="992"/>
        <end position="1027"/>
    </location>
</feature>
<feature type="domain" description="TFIIS central" evidence="2">
    <location>
        <begin position="379"/>
        <end position="512"/>
    </location>
</feature>
<dbReference type="PANTHER" id="PTHR11477">
    <property type="entry name" value="TRANSCRIPTION FACTOR S-II ZINC FINGER DOMAIN-CONTAINING PROTEIN"/>
    <property type="match status" value="1"/>
</dbReference>
<feature type="compositionally biased region" description="Basic and acidic residues" evidence="1">
    <location>
        <begin position="1110"/>
        <end position="1119"/>
    </location>
</feature>
<feature type="compositionally biased region" description="Pro residues" evidence="1">
    <location>
        <begin position="943"/>
        <end position="983"/>
    </location>
</feature>
<feature type="compositionally biased region" description="Basic and acidic residues" evidence="1">
    <location>
        <begin position="1085"/>
        <end position="1103"/>
    </location>
</feature>
<accession>A0A9N8ZES9</accession>
<feature type="compositionally biased region" description="Pro residues" evidence="1">
    <location>
        <begin position="665"/>
        <end position="674"/>
    </location>
</feature>
<dbReference type="PANTHER" id="PTHR11477:SF11">
    <property type="entry name" value="TRANSCRIPTION FACTOR BYE1"/>
    <property type="match status" value="1"/>
</dbReference>
<feature type="region of interest" description="Disordered" evidence="1">
    <location>
        <begin position="286"/>
        <end position="377"/>
    </location>
</feature>
<gene>
    <name evidence="3" type="ORF">AMORRO_LOCUS2956</name>
</gene>
<dbReference type="InterPro" id="IPR012921">
    <property type="entry name" value="SPOC_C"/>
</dbReference>
<feature type="compositionally biased region" description="Pro residues" evidence="1">
    <location>
        <begin position="1037"/>
        <end position="1056"/>
    </location>
</feature>
<feature type="region of interest" description="Disordered" evidence="1">
    <location>
        <begin position="142"/>
        <end position="192"/>
    </location>
</feature>
<dbReference type="Pfam" id="PF07500">
    <property type="entry name" value="TFIIS_M"/>
    <property type="match status" value="1"/>
</dbReference>
<dbReference type="SUPFAM" id="SSF46942">
    <property type="entry name" value="Elongation factor TFIIS domain 2"/>
    <property type="match status" value="1"/>
</dbReference>
<evidence type="ECO:0000313" key="3">
    <source>
        <dbReference type="EMBL" id="CAG8494783.1"/>
    </source>
</evidence>
<dbReference type="AlphaFoldDB" id="A0A9N8ZES9"/>
<organism evidence="3 4">
    <name type="scientific">Acaulospora morrowiae</name>
    <dbReference type="NCBI Taxonomy" id="94023"/>
    <lineage>
        <taxon>Eukaryota</taxon>
        <taxon>Fungi</taxon>
        <taxon>Fungi incertae sedis</taxon>
        <taxon>Mucoromycota</taxon>
        <taxon>Glomeromycotina</taxon>
        <taxon>Glomeromycetes</taxon>
        <taxon>Diversisporales</taxon>
        <taxon>Acaulosporaceae</taxon>
        <taxon>Acaulospora</taxon>
    </lineage>
</organism>
<dbReference type="PROSITE" id="PS51321">
    <property type="entry name" value="TFIIS_CENTRAL"/>
    <property type="match status" value="1"/>
</dbReference>
<dbReference type="SMART" id="SM00510">
    <property type="entry name" value="TFS2M"/>
    <property type="match status" value="1"/>
</dbReference>
<feature type="compositionally biased region" description="Low complexity" evidence="1">
    <location>
        <begin position="928"/>
        <end position="942"/>
    </location>
</feature>
<feature type="compositionally biased region" description="Low complexity" evidence="1">
    <location>
        <begin position="1147"/>
        <end position="1159"/>
    </location>
</feature>
<dbReference type="Pfam" id="PF07744">
    <property type="entry name" value="SPOC"/>
    <property type="match status" value="1"/>
</dbReference>
<evidence type="ECO:0000256" key="1">
    <source>
        <dbReference type="SAM" id="MobiDB-lite"/>
    </source>
</evidence>
<feature type="compositionally biased region" description="Low complexity" evidence="1">
    <location>
        <begin position="574"/>
        <end position="585"/>
    </location>
</feature>
<sequence>MSNYVNLPFGGEIDEHMVMSGEMDMSMTHYINETERHEGQSLGGLGDDNTIENGNGFAVEALNYIHFDDFVHAPDAMSDGQQMIWNIGAASDNQMAAEGWDPSSLAIHDSVQTTQENNSQTMLMNPDAATQFLIDPALVAQHQPQPPAQTQPPQQGHSYGTRFANQMRPTPGIQPRTRKQRPKKGRGEADDGPYCICRGPTYGVMECVGNKFANDIHSNEFTDDRPMAEATGIDPKALLIEEPTDVGQPKSIPKCAFKDCSNPARENNPYCSDGCSLHNQILEIKKTKGPESTQSKSSPPTTVESKKAQRPVLPKLVQSNVSGKVAPPGVKPGTVNHRPPTVAGQTPAVNRMSSPQLRKVPIPPRKSSSGSSGDSTTKVRNLCMEKFHNLFTKKYTELQQKGELPDSQEGPEQLAQRLAKRIEESIYDNFASKTERDGLGQSYKSKFRNLLTSLGHPKNEDLLMQVVKGDIPPVRLVMMSAEDLANPEQKSLMVKVRRESMQQSVLKAEDINGPRIKKTHKGEFIIVEVGRDSPKHDTPDNNSMGSSAHSAFNASSVRPKINVEDLIPKRRTSTTDSANSTNSENPSKDDSSRGDDTNASINNFSQAIIQNDDSRNHTKSSNNIVLGNMETTGSPVAMSVGSSTNSPPLSPQAKTIISPTMSPSNTPPEEPPSNPVKLLPPIWKGRLLYDGVARFSGQASLVAAKKRDKERNWEEILAASIRCNGHVSRVEQADTYLIDCWCSPSKDVAFIKFEANEDDDNDKEQFDLIFNYLRYSPKDRVVRYGRVANAYNTVREMYLIPLEPEDKIPDVITFLDHDEIFVPKNNEKRESKLLLGAIVIIDVVSSKTKRPRDLTQNIARPIKKENPLVNKAVVQSPIVAPQTIANTIMAPPVNSPQNQPLPTNLPSVTTAPNGILPGLLQSLLAQSSSTLPNQSAPPAAQFPQPPPPFSGPPPPNQGGPPAPFGIPPPQQQQPQLGIPPQPAQFPTHYPTVTPPSNGPPGLPGQPQFIPPPPPHNLQGPPAQPGFPPQYEQFYQHLPPPNFPQQGPPQQPPPPPSDNRRPPGVQDFRPKWGPPPDNRPPSPMDHVNRNHENRPQWDQDERRNWNQNESRPPREREYRRGPSPPHSDYRDRRHRGHSHNRDIRGRRGNNSPRGGRNLNGVVGQNGDRDWNDHERSDWGDRDRDDRDDGRFERNNREHHHYGETGINDRGGKSRRGGRFRGTRA</sequence>
<feature type="region of interest" description="Disordered" evidence="1">
    <location>
        <begin position="890"/>
        <end position="909"/>
    </location>
</feature>
<dbReference type="OrthoDB" id="419537at2759"/>
<feature type="compositionally biased region" description="Basic residues" evidence="1">
    <location>
        <begin position="1211"/>
        <end position="1223"/>
    </location>
</feature>
<dbReference type="GO" id="GO:0005634">
    <property type="term" value="C:nucleus"/>
    <property type="evidence" value="ECO:0007669"/>
    <property type="project" value="TreeGrafter"/>
</dbReference>
<protein>
    <submittedName>
        <fullName evidence="3">6531_t:CDS:1</fullName>
    </submittedName>
</protein>
<dbReference type="InterPro" id="IPR036575">
    <property type="entry name" value="TFIIS_cen_dom_sf"/>
</dbReference>
<evidence type="ECO:0000259" key="2">
    <source>
        <dbReference type="PROSITE" id="PS51321"/>
    </source>
</evidence>
<keyword evidence="4" id="KW-1185">Reference proteome</keyword>
<feature type="compositionally biased region" description="Polar residues" evidence="1">
    <location>
        <begin position="290"/>
        <end position="303"/>
    </location>
</feature>
<feature type="region of interest" description="Disordered" evidence="1">
    <location>
        <begin position="529"/>
        <end position="676"/>
    </location>
</feature>
<feature type="compositionally biased region" description="Polar residues" evidence="1">
    <location>
        <begin position="597"/>
        <end position="611"/>
    </location>
</feature>
<dbReference type="Gene3D" id="1.10.472.30">
    <property type="entry name" value="Transcription elongation factor S-II, central domain"/>
    <property type="match status" value="1"/>
</dbReference>
<feature type="compositionally biased region" description="Polar residues" evidence="1">
    <location>
        <begin position="895"/>
        <end position="909"/>
    </location>
</feature>
<feature type="compositionally biased region" description="Polar residues" evidence="1">
    <location>
        <begin position="343"/>
        <end position="356"/>
    </location>
</feature>
<dbReference type="Proteomes" id="UP000789342">
    <property type="component" value="Unassembled WGS sequence"/>
</dbReference>
<dbReference type="GO" id="GO:0031564">
    <property type="term" value="P:transcription antitermination"/>
    <property type="evidence" value="ECO:0007669"/>
    <property type="project" value="TreeGrafter"/>
</dbReference>
<reference evidence="3" key="1">
    <citation type="submission" date="2021-06" db="EMBL/GenBank/DDBJ databases">
        <authorList>
            <person name="Kallberg Y."/>
            <person name="Tangrot J."/>
            <person name="Rosling A."/>
        </authorList>
    </citation>
    <scope>NUCLEOTIDE SEQUENCE</scope>
    <source>
        <strain evidence="3">CL551</strain>
    </source>
</reference>
<feature type="compositionally biased region" description="Basic and acidic residues" evidence="1">
    <location>
        <begin position="586"/>
        <end position="596"/>
    </location>
</feature>
<dbReference type="GO" id="GO:0001139">
    <property type="term" value="F:RNA polymerase II complex recruiting activity"/>
    <property type="evidence" value="ECO:0007669"/>
    <property type="project" value="TreeGrafter"/>
</dbReference>
<dbReference type="InterPro" id="IPR003618">
    <property type="entry name" value="TFIIS_cen_dom"/>
</dbReference>
<comment type="caution">
    <text evidence="3">The sequence shown here is derived from an EMBL/GenBank/DDBJ whole genome shotgun (WGS) entry which is preliminary data.</text>
</comment>
<name>A0A9N8ZES9_9GLOM</name>